<comment type="caution">
    <text evidence="2">The sequence shown here is derived from an EMBL/GenBank/DDBJ whole genome shotgun (WGS) entry which is preliminary data.</text>
</comment>
<dbReference type="EMBL" id="BRXX01000067">
    <property type="protein sequence ID" value="GMH87019.1"/>
    <property type="molecule type" value="Genomic_DNA"/>
</dbReference>
<feature type="transmembrane region" description="Helical" evidence="1">
    <location>
        <begin position="88"/>
        <end position="110"/>
    </location>
</feature>
<gene>
    <name evidence="2" type="ORF">TrVE_jg13484</name>
</gene>
<feature type="transmembrane region" description="Helical" evidence="1">
    <location>
        <begin position="296"/>
        <end position="315"/>
    </location>
</feature>
<feature type="transmembrane region" description="Helical" evidence="1">
    <location>
        <begin position="404"/>
        <end position="423"/>
    </location>
</feature>
<keyword evidence="1" id="KW-0472">Membrane</keyword>
<dbReference type="AlphaFoldDB" id="A0A9W7ENC0"/>
<protein>
    <submittedName>
        <fullName evidence="2">Uncharacterized protein</fullName>
    </submittedName>
</protein>
<keyword evidence="1" id="KW-1133">Transmembrane helix</keyword>
<dbReference type="Proteomes" id="UP001165160">
    <property type="component" value="Unassembled WGS sequence"/>
</dbReference>
<feature type="transmembrane region" description="Helical" evidence="1">
    <location>
        <begin position="268"/>
        <end position="290"/>
    </location>
</feature>
<evidence type="ECO:0000313" key="2">
    <source>
        <dbReference type="EMBL" id="GMH87019.1"/>
    </source>
</evidence>
<feature type="transmembrane region" description="Helical" evidence="1">
    <location>
        <begin position="361"/>
        <end position="383"/>
    </location>
</feature>
<evidence type="ECO:0000313" key="3">
    <source>
        <dbReference type="Proteomes" id="UP001165160"/>
    </source>
</evidence>
<name>A0A9W7ENC0_9STRA</name>
<feature type="transmembrane region" description="Helical" evidence="1">
    <location>
        <begin position="322"/>
        <end position="341"/>
    </location>
</feature>
<accession>A0A9W7ENC0</accession>
<keyword evidence="1" id="KW-0812">Transmembrane</keyword>
<evidence type="ECO:0000256" key="1">
    <source>
        <dbReference type="SAM" id="Phobius"/>
    </source>
</evidence>
<sequence length="515" mass="57394">MKPRQLLSELPVFLKTNKLTTLDCIRLARGFDFLSKTSDSDEDAVGLLFRKYPAMNSLNRRNPMLEELLLYTSVRLANDGRKYASVRLLGGALLSTFDTLTDLYMVYVYSSTGETGFANATLSSLLVNLSFQACVVLLQHKGHSRRKKLKELLYVLTFTKPGVDAYRVVIGVEHEVGSIMDPKMEMIAVKAIELFCEAIPGTLIQTYAFLTGSNQTKAAVFSLVVSIFTATFTSTGISLDKDLDRESRFSAPDFYGYFPSGTKKRAKVCMLIFLISACQLTAKSLAYALGAVESPTIVLAFMIVDVVAFLLYKLARRDFDYWVPYYGCTGVILSFIVRIFMKTIVDFTGNFQGRHPYELGGAYFAFTLLSTPVVCLYFGLRYISYMERNTGSDQISMELEANQVFGLIGGLVVLQLILLVAFFKSINPDYIRTFYSFDSEDVQSLLATSGRASTQAYDNYARVKRLPSSHMLATSLISIRGGESGRQQVFDADTIRRRAILAKASQELTAVTEAQ</sequence>
<reference evidence="3" key="1">
    <citation type="journal article" date="2023" name="Commun. Biol.">
        <title>Genome analysis of Parmales, the sister group of diatoms, reveals the evolutionary specialization of diatoms from phago-mixotrophs to photoautotrophs.</title>
        <authorList>
            <person name="Ban H."/>
            <person name="Sato S."/>
            <person name="Yoshikawa S."/>
            <person name="Yamada K."/>
            <person name="Nakamura Y."/>
            <person name="Ichinomiya M."/>
            <person name="Sato N."/>
            <person name="Blanc-Mathieu R."/>
            <person name="Endo H."/>
            <person name="Kuwata A."/>
            <person name="Ogata H."/>
        </authorList>
    </citation>
    <scope>NUCLEOTIDE SEQUENCE [LARGE SCALE GENOMIC DNA]</scope>
    <source>
        <strain evidence="3">NIES 3699</strain>
    </source>
</reference>
<organism evidence="2 3">
    <name type="scientific">Triparma verrucosa</name>
    <dbReference type="NCBI Taxonomy" id="1606542"/>
    <lineage>
        <taxon>Eukaryota</taxon>
        <taxon>Sar</taxon>
        <taxon>Stramenopiles</taxon>
        <taxon>Ochrophyta</taxon>
        <taxon>Bolidophyceae</taxon>
        <taxon>Parmales</taxon>
        <taxon>Triparmaceae</taxon>
        <taxon>Triparma</taxon>
    </lineage>
</organism>
<proteinExistence type="predicted"/>
<keyword evidence="3" id="KW-1185">Reference proteome</keyword>
<feature type="transmembrane region" description="Helical" evidence="1">
    <location>
        <begin position="116"/>
        <end position="138"/>
    </location>
</feature>